<dbReference type="EC" id="1.11.1.24" evidence="3"/>
<proteinExistence type="inferred from homology"/>
<feature type="domain" description="Thioredoxin" evidence="14">
    <location>
        <begin position="6"/>
        <end position="159"/>
    </location>
</feature>
<evidence type="ECO:0000256" key="11">
    <source>
        <dbReference type="ARBA" id="ARBA00042639"/>
    </source>
</evidence>
<comment type="function">
    <text evidence="1">Thiol-specific peroxidase that catalyzes the reduction of hydrogen peroxide and organic hydroperoxides to water and alcohols, respectively. Plays a role in cell protection against oxidative stress by detoxifying peroxides and as sensor of hydrogen peroxide-mediated signaling events.</text>
</comment>
<dbReference type="InterPro" id="IPR000866">
    <property type="entry name" value="AhpC/TSA"/>
</dbReference>
<evidence type="ECO:0000256" key="8">
    <source>
        <dbReference type="ARBA" id="ARBA00023284"/>
    </source>
</evidence>
<dbReference type="AlphaFoldDB" id="D3PCU6"/>
<evidence type="ECO:0000313" key="15">
    <source>
        <dbReference type="EMBL" id="BAI80419.1"/>
    </source>
</evidence>
<dbReference type="InterPro" id="IPR013766">
    <property type="entry name" value="Thioredoxin_domain"/>
</dbReference>
<dbReference type="InterPro" id="IPR036249">
    <property type="entry name" value="Thioredoxin-like_sf"/>
</dbReference>
<dbReference type="STRING" id="639282.DEFDS_0947"/>
<evidence type="ECO:0000256" key="5">
    <source>
        <dbReference type="ARBA" id="ARBA00022862"/>
    </source>
</evidence>
<dbReference type="KEGG" id="ddf:DEFDS_0947"/>
<evidence type="ECO:0000256" key="2">
    <source>
        <dbReference type="ARBA" id="ARBA00011245"/>
    </source>
</evidence>
<evidence type="ECO:0000256" key="3">
    <source>
        <dbReference type="ARBA" id="ARBA00013017"/>
    </source>
</evidence>
<dbReference type="GO" id="GO:0045454">
    <property type="term" value="P:cell redox homeostasis"/>
    <property type="evidence" value="ECO:0007669"/>
    <property type="project" value="TreeGrafter"/>
</dbReference>
<reference evidence="15 16" key="1">
    <citation type="journal article" date="2010" name="DNA Res.">
        <title>Bacterial lifestyle in a deep-sea hydrothermal vent chimney revealed by the genome sequence of the thermophilic bacterium Deferribacter desulfuricans SSM1.</title>
        <authorList>
            <person name="Takaki Y."/>
            <person name="Shimamura S."/>
            <person name="Nakagawa S."/>
            <person name="Fukuhara Y."/>
            <person name="Horikawa H."/>
            <person name="Ankai A."/>
            <person name="Harada T."/>
            <person name="Hosoyama A."/>
            <person name="Oguchi A."/>
            <person name="Fukui S."/>
            <person name="Fujita N."/>
            <person name="Takami H."/>
            <person name="Takai K."/>
        </authorList>
    </citation>
    <scope>NUCLEOTIDE SEQUENCE [LARGE SCALE GENOMIC DNA]</scope>
    <source>
        <strain evidence="16">DSM 14783 / JCM 11476 / NBRC 101012 / SSM1</strain>
    </source>
</reference>
<keyword evidence="8" id="KW-0676">Redox-active center</keyword>
<comment type="catalytic activity">
    <reaction evidence="12">
        <text>a hydroperoxide + [thioredoxin]-dithiol = an alcohol + [thioredoxin]-disulfide + H2O</text>
        <dbReference type="Rhea" id="RHEA:62620"/>
        <dbReference type="Rhea" id="RHEA-COMP:10698"/>
        <dbReference type="Rhea" id="RHEA-COMP:10700"/>
        <dbReference type="ChEBI" id="CHEBI:15377"/>
        <dbReference type="ChEBI" id="CHEBI:29950"/>
        <dbReference type="ChEBI" id="CHEBI:30879"/>
        <dbReference type="ChEBI" id="CHEBI:35924"/>
        <dbReference type="ChEBI" id="CHEBI:50058"/>
        <dbReference type="EC" id="1.11.1.24"/>
    </reaction>
</comment>
<keyword evidence="4 15" id="KW-0575">Peroxidase</keyword>
<dbReference type="GO" id="GO:0008379">
    <property type="term" value="F:thioredoxin peroxidase activity"/>
    <property type="evidence" value="ECO:0007669"/>
    <property type="project" value="TreeGrafter"/>
</dbReference>
<dbReference type="InterPro" id="IPR024706">
    <property type="entry name" value="Peroxiredoxin_AhpC-typ"/>
</dbReference>
<dbReference type="PANTHER" id="PTHR42801:SF4">
    <property type="entry name" value="AHPC_TSA FAMILY PROTEIN"/>
    <property type="match status" value="1"/>
</dbReference>
<keyword evidence="7" id="KW-1015">Disulfide bond</keyword>
<dbReference type="PIRSF" id="PIRSF000239">
    <property type="entry name" value="AHPC"/>
    <property type="match status" value="1"/>
</dbReference>
<dbReference type="HOGENOM" id="CLU_042529_14_1_0"/>
<sequence>MERIKLNPGDKAVDFKLIGDDEKEHTLDDFKGKKLILYFYPRDNTSGCTREAVGFTEHLEEIESLNATVVGISPDSIKSHKKFKEKHGLKILLLSDPDKKVAESYGAYGEKKMYGKVTKGIIRSTFIIDENGIILKPFYNVKVNGHVEKVIEFLKGLSNE</sequence>
<dbReference type="EMBL" id="AP011529">
    <property type="protein sequence ID" value="BAI80419.1"/>
    <property type="molecule type" value="Genomic_DNA"/>
</dbReference>
<dbReference type="NCBIfam" id="NF006960">
    <property type="entry name" value="PRK09437.1"/>
    <property type="match status" value="1"/>
</dbReference>
<evidence type="ECO:0000256" key="13">
    <source>
        <dbReference type="PIRSR" id="PIRSR000239-1"/>
    </source>
</evidence>
<gene>
    <name evidence="15" type="ordered locus">DEFDS_0947</name>
</gene>
<dbReference type="eggNOG" id="COG1225">
    <property type="taxonomic scope" value="Bacteria"/>
</dbReference>
<accession>D3PCU6</accession>
<keyword evidence="6 15" id="KW-0560">Oxidoreductase</keyword>
<evidence type="ECO:0000259" key="14">
    <source>
        <dbReference type="PROSITE" id="PS51352"/>
    </source>
</evidence>
<evidence type="ECO:0000256" key="9">
    <source>
        <dbReference type="ARBA" id="ARBA00032824"/>
    </source>
</evidence>
<comment type="similarity">
    <text evidence="10">Belongs to the peroxiredoxin family. BCP/PrxQ subfamily.</text>
</comment>
<organism evidence="15 16">
    <name type="scientific">Deferribacter desulfuricans (strain DSM 14783 / JCM 11476 / NBRC 101012 / SSM1)</name>
    <dbReference type="NCBI Taxonomy" id="639282"/>
    <lineage>
        <taxon>Bacteria</taxon>
        <taxon>Pseudomonadati</taxon>
        <taxon>Deferribacterota</taxon>
        <taxon>Deferribacteres</taxon>
        <taxon>Deferribacterales</taxon>
        <taxon>Deferribacteraceae</taxon>
        <taxon>Deferribacter</taxon>
    </lineage>
</organism>
<evidence type="ECO:0000256" key="7">
    <source>
        <dbReference type="ARBA" id="ARBA00023157"/>
    </source>
</evidence>
<name>D3PCU6_DEFDS</name>
<keyword evidence="5" id="KW-0049">Antioxidant</keyword>
<evidence type="ECO:0000313" key="16">
    <source>
        <dbReference type="Proteomes" id="UP000001520"/>
    </source>
</evidence>
<dbReference type="RefSeq" id="WP_013007666.1">
    <property type="nucleotide sequence ID" value="NC_013939.1"/>
</dbReference>
<dbReference type="CDD" id="cd03017">
    <property type="entry name" value="PRX_BCP"/>
    <property type="match status" value="1"/>
</dbReference>
<evidence type="ECO:0000256" key="6">
    <source>
        <dbReference type="ARBA" id="ARBA00023002"/>
    </source>
</evidence>
<keyword evidence="16" id="KW-1185">Reference proteome</keyword>
<evidence type="ECO:0000256" key="10">
    <source>
        <dbReference type="ARBA" id="ARBA00038489"/>
    </source>
</evidence>
<evidence type="ECO:0000256" key="4">
    <source>
        <dbReference type="ARBA" id="ARBA00022559"/>
    </source>
</evidence>
<dbReference type="FunFam" id="3.40.30.10:FF:000007">
    <property type="entry name" value="Thioredoxin-dependent thiol peroxidase"/>
    <property type="match status" value="1"/>
</dbReference>
<protein>
    <recommendedName>
        <fullName evidence="3">thioredoxin-dependent peroxiredoxin</fullName>
        <ecNumber evidence="3">1.11.1.24</ecNumber>
    </recommendedName>
    <alternativeName>
        <fullName evidence="9">Thioredoxin peroxidase</fullName>
    </alternativeName>
    <alternativeName>
        <fullName evidence="11">Thioredoxin-dependent peroxiredoxin Bcp</fullName>
    </alternativeName>
</protein>
<feature type="active site" description="Cysteine sulfenic acid (-SOH) intermediate; for peroxidase activity" evidence="13">
    <location>
        <position position="48"/>
    </location>
</feature>
<evidence type="ECO:0000256" key="12">
    <source>
        <dbReference type="ARBA" id="ARBA00049091"/>
    </source>
</evidence>
<dbReference type="OrthoDB" id="9812811at2"/>
<evidence type="ECO:0000256" key="1">
    <source>
        <dbReference type="ARBA" id="ARBA00003330"/>
    </source>
</evidence>
<dbReference type="Pfam" id="PF00578">
    <property type="entry name" value="AhpC-TSA"/>
    <property type="match status" value="1"/>
</dbReference>
<dbReference type="Proteomes" id="UP000001520">
    <property type="component" value="Chromosome"/>
</dbReference>
<dbReference type="PROSITE" id="PS51352">
    <property type="entry name" value="THIOREDOXIN_2"/>
    <property type="match status" value="1"/>
</dbReference>
<dbReference type="PANTHER" id="PTHR42801">
    <property type="entry name" value="THIOREDOXIN-DEPENDENT PEROXIDE REDUCTASE"/>
    <property type="match status" value="1"/>
</dbReference>
<dbReference type="GO" id="GO:0034599">
    <property type="term" value="P:cellular response to oxidative stress"/>
    <property type="evidence" value="ECO:0007669"/>
    <property type="project" value="TreeGrafter"/>
</dbReference>
<comment type="subunit">
    <text evidence="2">Monomer.</text>
</comment>
<dbReference type="InterPro" id="IPR050924">
    <property type="entry name" value="Peroxiredoxin_BCP/PrxQ"/>
</dbReference>
<dbReference type="Gene3D" id="3.40.30.10">
    <property type="entry name" value="Glutaredoxin"/>
    <property type="match status" value="1"/>
</dbReference>
<dbReference type="GO" id="GO:0005737">
    <property type="term" value="C:cytoplasm"/>
    <property type="evidence" value="ECO:0007669"/>
    <property type="project" value="TreeGrafter"/>
</dbReference>
<dbReference type="SUPFAM" id="SSF52833">
    <property type="entry name" value="Thioredoxin-like"/>
    <property type="match status" value="1"/>
</dbReference>